<feature type="binding site" evidence="15">
    <location>
        <position position="127"/>
    </location>
    <ligand>
        <name>Mg(2+)</name>
        <dbReference type="ChEBI" id="CHEBI:18420"/>
    </ligand>
</feature>
<dbReference type="PROSITE" id="PS50137">
    <property type="entry name" value="DS_RBD"/>
    <property type="match status" value="1"/>
</dbReference>
<evidence type="ECO:0000256" key="7">
    <source>
        <dbReference type="ARBA" id="ARBA00022664"/>
    </source>
</evidence>
<dbReference type="PROSITE" id="PS00517">
    <property type="entry name" value="RNASE_3_1"/>
    <property type="match status" value="1"/>
</dbReference>
<dbReference type="Gene3D" id="1.10.1520.10">
    <property type="entry name" value="Ribonuclease III domain"/>
    <property type="match status" value="1"/>
</dbReference>
<dbReference type="PANTHER" id="PTHR11207">
    <property type="entry name" value="RIBONUCLEASE III"/>
    <property type="match status" value="1"/>
</dbReference>
<dbReference type="FunFam" id="3.30.160.20:FF:000003">
    <property type="entry name" value="Ribonuclease 3"/>
    <property type="match status" value="1"/>
</dbReference>
<evidence type="ECO:0000256" key="6">
    <source>
        <dbReference type="ARBA" id="ARBA00022552"/>
    </source>
</evidence>
<accession>A0A6I0F1Y6</accession>
<dbReference type="EMBL" id="WBZC01000023">
    <property type="protein sequence ID" value="KAB3535282.1"/>
    <property type="molecule type" value="Genomic_DNA"/>
</dbReference>
<dbReference type="PROSITE" id="PS50142">
    <property type="entry name" value="RNASE_3_2"/>
    <property type="match status" value="1"/>
</dbReference>
<organism evidence="18 19">
    <name type="scientific">Alkaliphilus pronyensis</name>
    <dbReference type="NCBI Taxonomy" id="1482732"/>
    <lineage>
        <taxon>Bacteria</taxon>
        <taxon>Bacillati</taxon>
        <taxon>Bacillota</taxon>
        <taxon>Clostridia</taxon>
        <taxon>Peptostreptococcales</taxon>
        <taxon>Natronincolaceae</taxon>
        <taxon>Alkaliphilus</taxon>
    </lineage>
</organism>
<keyword evidence="12 15" id="KW-0378">Hydrolase</keyword>
<dbReference type="AlphaFoldDB" id="A0A6I0F1Y6"/>
<dbReference type="SMART" id="SM00535">
    <property type="entry name" value="RIBOc"/>
    <property type="match status" value="1"/>
</dbReference>
<evidence type="ECO:0000256" key="5">
    <source>
        <dbReference type="ARBA" id="ARBA00022490"/>
    </source>
</evidence>
<comment type="subcellular location">
    <subcellularLocation>
        <location evidence="2 15">Cytoplasm</location>
    </subcellularLocation>
</comment>
<gene>
    <name evidence="15" type="primary">rnc</name>
    <name evidence="18" type="ORF">F8154_07095</name>
</gene>
<evidence type="ECO:0000256" key="9">
    <source>
        <dbReference type="ARBA" id="ARBA00022722"/>
    </source>
</evidence>
<feature type="domain" description="RNase III" evidence="17">
    <location>
        <begin position="9"/>
        <end position="138"/>
    </location>
</feature>
<keyword evidence="7 15" id="KW-0507">mRNA processing</keyword>
<feature type="active site" evidence="15">
    <location>
        <position position="55"/>
    </location>
</feature>
<dbReference type="GO" id="GO:0003725">
    <property type="term" value="F:double-stranded RNA binding"/>
    <property type="evidence" value="ECO:0007669"/>
    <property type="project" value="TreeGrafter"/>
</dbReference>
<dbReference type="GO" id="GO:0010468">
    <property type="term" value="P:regulation of gene expression"/>
    <property type="evidence" value="ECO:0007669"/>
    <property type="project" value="TreeGrafter"/>
</dbReference>
<keyword evidence="15" id="KW-0699">rRNA-binding</keyword>
<evidence type="ECO:0000313" key="18">
    <source>
        <dbReference type="EMBL" id="KAB3535282.1"/>
    </source>
</evidence>
<dbReference type="EC" id="3.1.26.3" evidence="15"/>
<dbReference type="GO" id="GO:0006397">
    <property type="term" value="P:mRNA processing"/>
    <property type="evidence" value="ECO:0007669"/>
    <property type="project" value="UniProtKB-UniRule"/>
</dbReference>
<feature type="binding site" evidence="15">
    <location>
        <position position="124"/>
    </location>
    <ligand>
        <name>Mg(2+)</name>
        <dbReference type="ChEBI" id="CHEBI:18420"/>
    </ligand>
</feature>
<feature type="domain" description="DRBM" evidence="16">
    <location>
        <begin position="165"/>
        <end position="234"/>
    </location>
</feature>
<dbReference type="Gene3D" id="3.30.160.20">
    <property type="match status" value="1"/>
</dbReference>
<evidence type="ECO:0000256" key="8">
    <source>
        <dbReference type="ARBA" id="ARBA00022694"/>
    </source>
</evidence>
<proteinExistence type="inferred from homology"/>
<evidence type="ECO:0000256" key="3">
    <source>
        <dbReference type="ARBA" id="ARBA00010183"/>
    </source>
</evidence>
<evidence type="ECO:0000256" key="13">
    <source>
        <dbReference type="ARBA" id="ARBA00022842"/>
    </source>
</evidence>
<keyword evidence="13 15" id="KW-0460">Magnesium</keyword>
<dbReference type="GO" id="GO:0042802">
    <property type="term" value="F:identical protein binding"/>
    <property type="evidence" value="ECO:0007669"/>
    <property type="project" value="UniProtKB-ARBA"/>
</dbReference>
<feature type="active site" evidence="15">
    <location>
        <position position="127"/>
    </location>
</feature>
<keyword evidence="14 15" id="KW-0694">RNA-binding</keyword>
<dbReference type="RefSeq" id="WP_151860915.1">
    <property type="nucleotide sequence ID" value="NZ_WBZC01000023.1"/>
</dbReference>
<keyword evidence="11 15" id="KW-0255">Endonuclease</keyword>
<comment type="subunit">
    <text evidence="4 15">Homodimer.</text>
</comment>
<protein>
    <recommendedName>
        <fullName evidence="15">Ribonuclease 3</fullName>
        <ecNumber evidence="15">3.1.26.3</ecNumber>
    </recommendedName>
    <alternativeName>
        <fullName evidence="15">Ribonuclease III</fullName>
        <shortName evidence="15">RNase III</shortName>
    </alternativeName>
</protein>
<dbReference type="OrthoDB" id="9805026at2"/>
<keyword evidence="19" id="KW-1185">Reference proteome</keyword>
<evidence type="ECO:0000256" key="1">
    <source>
        <dbReference type="ARBA" id="ARBA00000109"/>
    </source>
</evidence>
<evidence type="ECO:0000256" key="4">
    <source>
        <dbReference type="ARBA" id="ARBA00011738"/>
    </source>
</evidence>
<dbReference type="SUPFAM" id="SSF54768">
    <property type="entry name" value="dsRNA-binding domain-like"/>
    <property type="match status" value="1"/>
</dbReference>
<evidence type="ECO:0000256" key="11">
    <source>
        <dbReference type="ARBA" id="ARBA00022759"/>
    </source>
</evidence>
<dbReference type="CDD" id="cd10845">
    <property type="entry name" value="DSRM_RNAse_III_family"/>
    <property type="match status" value="1"/>
</dbReference>
<dbReference type="NCBIfam" id="TIGR02191">
    <property type="entry name" value="RNaseIII"/>
    <property type="match status" value="1"/>
</dbReference>
<keyword evidence="10 15" id="KW-0479">Metal-binding</keyword>
<keyword evidence="8 15" id="KW-0819">tRNA processing</keyword>
<comment type="catalytic activity">
    <reaction evidence="1 15">
        <text>Endonucleolytic cleavage to 5'-phosphomonoester.</text>
        <dbReference type="EC" id="3.1.26.3"/>
    </reaction>
</comment>
<evidence type="ECO:0000256" key="15">
    <source>
        <dbReference type="HAMAP-Rule" id="MF_00104"/>
    </source>
</evidence>
<dbReference type="SUPFAM" id="SSF69065">
    <property type="entry name" value="RNase III domain-like"/>
    <property type="match status" value="1"/>
</dbReference>
<evidence type="ECO:0000256" key="14">
    <source>
        <dbReference type="ARBA" id="ARBA00022884"/>
    </source>
</evidence>
<dbReference type="FunFam" id="1.10.1520.10:FF:000001">
    <property type="entry name" value="Ribonuclease 3"/>
    <property type="match status" value="1"/>
</dbReference>
<comment type="caution">
    <text evidence="18">The sequence shown here is derived from an EMBL/GenBank/DDBJ whole genome shotgun (WGS) entry which is preliminary data.</text>
</comment>
<dbReference type="InterPro" id="IPR014720">
    <property type="entry name" value="dsRBD_dom"/>
</dbReference>
<dbReference type="CDD" id="cd00593">
    <property type="entry name" value="RIBOc"/>
    <property type="match status" value="1"/>
</dbReference>
<reference evidence="18 19" key="1">
    <citation type="submission" date="2019-10" db="EMBL/GenBank/DDBJ databases">
        <title>Alkaliphilus serpentinus sp. nov. and Alkaliphilus pronyensis sp. nov., two novel anaerobic alkaliphilic species isolated from the serpentinized-hosted hydrothermal field of the Prony Bay (New Caledonia).</title>
        <authorList>
            <person name="Postec A."/>
        </authorList>
    </citation>
    <scope>NUCLEOTIDE SEQUENCE [LARGE SCALE GENOMIC DNA]</scope>
    <source>
        <strain evidence="18 19">LacV</strain>
    </source>
</reference>
<dbReference type="Pfam" id="PF14622">
    <property type="entry name" value="Ribonucleas_3_3"/>
    <property type="match status" value="1"/>
</dbReference>
<comment type="similarity">
    <text evidence="3">Belongs to the ribonuclease III family.</text>
</comment>
<dbReference type="InterPro" id="IPR036389">
    <property type="entry name" value="RNase_III_sf"/>
</dbReference>
<dbReference type="Pfam" id="PF00035">
    <property type="entry name" value="dsrm"/>
    <property type="match status" value="1"/>
</dbReference>
<dbReference type="GO" id="GO:0019843">
    <property type="term" value="F:rRNA binding"/>
    <property type="evidence" value="ECO:0007669"/>
    <property type="project" value="UniProtKB-KW"/>
</dbReference>
<evidence type="ECO:0000259" key="17">
    <source>
        <dbReference type="PROSITE" id="PS50142"/>
    </source>
</evidence>
<evidence type="ECO:0000313" key="19">
    <source>
        <dbReference type="Proteomes" id="UP000432715"/>
    </source>
</evidence>
<keyword evidence="9 15" id="KW-0540">Nuclease</keyword>
<comment type="cofactor">
    <cofactor evidence="15">
        <name>Mg(2+)</name>
        <dbReference type="ChEBI" id="CHEBI:18420"/>
    </cofactor>
</comment>
<dbReference type="GO" id="GO:0008033">
    <property type="term" value="P:tRNA processing"/>
    <property type="evidence" value="ECO:0007669"/>
    <property type="project" value="UniProtKB-KW"/>
</dbReference>
<dbReference type="GO" id="GO:0005737">
    <property type="term" value="C:cytoplasm"/>
    <property type="evidence" value="ECO:0007669"/>
    <property type="project" value="UniProtKB-SubCell"/>
</dbReference>
<evidence type="ECO:0000256" key="2">
    <source>
        <dbReference type="ARBA" id="ARBA00004496"/>
    </source>
</evidence>
<dbReference type="GO" id="GO:0006364">
    <property type="term" value="P:rRNA processing"/>
    <property type="evidence" value="ECO:0007669"/>
    <property type="project" value="UniProtKB-UniRule"/>
</dbReference>
<dbReference type="HAMAP" id="MF_00104">
    <property type="entry name" value="RNase_III"/>
    <property type="match status" value="1"/>
</dbReference>
<name>A0A6I0F1Y6_9FIRM</name>
<dbReference type="PANTHER" id="PTHR11207:SF0">
    <property type="entry name" value="RIBONUCLEASE 3"/>
    <property type="match status" value="1"/>
</dbReference>
<evidence type="ECO:0000256" key="10">
    <source>
        <dbReference type="ARBA" id="ARBA00022723"/>
    </source>
</evidence>
<dbReference type="InterPro" id="IPR011907">
    <property type="entry name" value="RNase_III"/>
</dbReference>
<keyword evidence="6 15" id="KW-0698">rRNA processing</keyword>
<sequence>MNVTRSKQLKQFQKIINYNFNNIKLIDVALTHSSYANEIKHRIVSYNERLEFLGDSVLSLVVSDYIFHQYKHLPEGELTKVRANVVCEPSLASKAKMIELGEHLLLGKGEDNTGGRYRDSILADAFEAVIGGIYLDGGFQEASKFILNNMIDLIELAVEGKLIIDYKTHLQELIQSKSTEKIAYRVVKESGPDHDKTFNIEIIFSNTILGAGQGKSKKEAEQNAAKEAILKESYKDV</sequence>
<dbReference type="GO" id="GO:0046872">
    <property type="term" value="F:metal ion binding"/>
    <property type="evidence" value="ECO:0007669"/>
    <property type="project" value="UniProtKB-KW"/>
</dbReference>
<evidence type="ECO:0000259" key="16">
    <source>
        <dbReference type="PROSITE" id="PS50137"/>
    </source>
</evidence>
<dbReference type="SMART" id="SM00358">
    <property type="entry name" value="DSRM"/>
    <property type="match status" value="1"/>
</dbReference>
<keyword evidence="5 15" id="KW-0963">Cytoplasm</keyword>
<feature type="binding site" evidence="15">
    <location>
        <position position="51"/>
    </location>
    <ligand>
        <name>Mg(2+)</name>
        <dbReference type="ChEBI" id="CHEBI:18420"/>
    </ligand>
</feature>
<dbReference type="GO" id="GO:0004525">
    <property type="term" value="F:ribonuclease III activity"/>
    <property type="evidence" value="ECO:0007669"/>
    <property type="project" value="UniProtKB-UniRule"/>
</dbReference>
<dbReference type="InterPro" id="IPR000999">
    <property type="entry name" value="RNase_III_dom"/>
</dbReference>
<evidence type="ECO:0000256" key="12">
    <source>
        <dbReference type="ARBA" id="ARBA00022801"/>
    </source>
</evidence>
<comment type="function">
    <text evidence="15">Digests double-stranded RNA. Involved in the processing of primary rRNA transcript to yield the immediate precursors to the large and small rRNAs (23S and 16S). Processes some mRNAs, and tRNAs when they are encoded in the rRNA operon. Processes pre-crRNA and tracrRNA of type II CRISPR loci if present in the organism.</text>
</comment>
<dbReference type="Proteomes" id="UP000432715">
    <property type="component" value="Unassembled WGS sequence"/>
</dbReference>